<dbReference type="Bgee" id="ENSPTRG00000043483">
    <property type="expression patterns" value="Expressed in skeletal muscle tissue and 17 other cell types or tissues"/>
</dbReference>
<dbReference type="Proteomes" id="UP000002277">
    <property type="component" value="Chromosome 14"/>
</dbReference>
<proteinExistence type="predicted"/>
<reference evidence="2" key="2">
    <citation type="submission" date="2025-08" db="UniProtKB">
        <authorList>
            <consortium name="Ensembl"/>
        </authorList>
    </citation>
    <scope>IDENTIFICATION</scope>
</reference>
<evidence type="ECO:0000313" key="3">
    <source>
        <dbReference type="Proteomes" id="UP000002277"/>
    </source>
</evidence>
<protein>
    <submittedName>
        <fullName evidence="2">Uncharacterized protein</fullName>
    </submittedName>
</protein>
<accession>A0A2I3TNZ2</accession>
<reference evidence="2" key="3">
    <citation type="submission" date="2025-09" db="UniProtKB">
        <authorList>
            <consortium name="Ensembl"/>
        </authorList>
    </citation>
    <scope>IDENTIFICATION</scope>
</reference>
<evidence type="ECO:0000313" key="2">
    <source>
        <dbReference type="Ensembl" id="ENSPTRP00000090968.1"/>
    </source>
</evidence>
<dbReference type="EMBL" id="AACZ04059511">
    <property type="status" value="NOT_ANNOTATED_CDS"/>
    <property type="molecule type" value="Genomic_DNA"/>
</dbReference>
<organism evidence="2 3">
    <name type="scientific">Pan troglodytes</name>
    <name type="common">Chimpanzee</name>
    <dbReference type="NCBI Taxonomy" id="9598"/>
    <lineage>
        <taxon>Eukaryota</taxon>
        <taxon>Metazoa</taxon>
        <taxon>Chordata</taxon>
        <taxon>Craniata</taxon>
        <taxon>Vertebrata</taxon>
        <taxon>Euteleostomi</taxon>
        <taxon>Mammalia</taxon>
        <taxon>Eutheria</taxon>
        <taxon>Euarchontoglires</taxon>
        <taxon>Primates</taxon>
        <taxon>Haplorrhini</taxon>
        <taxon>Catarrhini</taxon>
        <taxon>Hominidae</taxon>
        <taxon>Pan</taxon>
    </lineage>
</organism>
<keyword evidence="3" id="KW-1185">Reference proteome</keyword>
<evidence type="ECO:0000256" key="1">
    <source>
        <dbReference type="SAM" id="MobiDB-lite"/>
    </source>
</evidence>
<reference evidence="2 3" key="1">
    <citation type="journal article" date="2005" name="Nature">
        <title>Initial sequence of the chimpanzee genome and comparison with the human genome.</title>
        <authorList>
            <consortium name="Chimpanzee sequencing and analysis consortium"/>
        </authorList>
    </citation>
    <scope>NUCLEOTIDE SEQUENCE [LARGE SCALE GENOMIC DNA]</scope>
</reference>
<dbReference type="InParanoid" id="A0A2I3TNZ2"/>
<name>A0A2I3TNZ2_PANTR</name>
<dbReference type="Ensembl" id="ENSPTRT00000087504.1">
    <property type="protein sequence ID" value="ENSPTRP00000090968.1"/>
    <property type="gene ID" value="ENSPTRG00000043483.1"/>
</dbReference>
<dbReference type="GeneTree" id="ENSGT00910000147947"/>
<sequence length="59" mass="6004">MSSEVVALLCWACSTCDRLGQQRGAGEGQGAGLPQEDAGAAPVRLQQRGGAYPTTAQSP</sequence>
<feature type="region of interest" description="Disordered" evidence="1">
    <location>
        <begin position="22"/>
        <end position="59"/>
    </location>
</feature>
<dbReference type="AlphaFoldDB" id="A0A2I3TNZ2"/>